<dbReference type="HOGENOM" id="CLU_3234111_0_0_0"/>
<dbReference type="InParanoid" id="W0RFL4"/>
<gene>
    <name evidence="1" type="ORF">J421_1660</name>
</gene>
<dbReference type="Proteomes" id="UP000019151">
    <property type="component" value="Chromosome"/>
</dbReference>
<dbReference type="STRING" id="861299.J421_1660"/>
<dbReference type="EMBL" id="CP007128">
    <property type="protein sequence ID" value="AHG89197.1"/>
    <property type="molecule type" value="Genomic_DNA"/>
</dbReference>
<reference evidence="1 2" key="1">
    <citation type="journal article" date="2014" name="Genome Announc.">
        <title>Genome Sequence and Methylome of Soil Bacterium Gemmatirosa kalamazoonensis KBS708T, a Member of the Rarely Cultivated Gemmatimonadetes Phylum.</title>
        <authorList>
            <person name="Debruyn J.M."/>
            <person name="Radosevich M."/>
            <person name="Wommack K.E."/>
            <person name="Polson S.W."/>
            <person name="Hauser L.J."/>
            <person name="Fawaz M.N."/>
            <person name="Korlach J."/>
            <person name="Tsai Y.C."/>
        </authorList>
    </citation>
    <scope>NUCLEOTIDE SEQUENCE [LARGE SCALE GENOMIC DNA]</scope>
    <source>
        <strain evidence="1 2">KBS708</strain>
    </source>
</reference>
<keyword evidence="2" id="KW-1185">Reference proteome</keyword>
<accession>W0RFL4</accession>
<sequence length="43" mass="4753">MRLISTYTSDFAVRLAEPAQKACAWGMDVVTCVMIDRTGTLET</sequence>
<dbReference type="AlphaFoldDB" id="W0RFL4"/>
<name>W0RFL4_9BACT</name>
<dbReference type="RefSeq" id="WP_260525845.1">
    <property type="nucleotide sequence ID" value="NZ_CP007128.1"/>
</dbReference>
<proteinExistence type="predicted"/>
<evidence type="ECO:0000313" key="1">
    <source>
        <dbReference type="EMBL" id="AHG89197.1"/>
    </source>
</evidence>
<protein>
    <submittedName>
        <fullName evidence="1">Uncharacterized protein</fullName>
    </submittedName>
</protein>
<organism evidence="1 2">
    <name type="scientific">Gemmatirosa kalamazoonensis</name>
    <dbReference type="NCBI Taxonomy" id="861299"/>
    <lineage>
        <taxon>Bacteria</taxon>
        <taxon>Pseudomonadati</taxon>
        <taxon>Gemmatimonadota</taxon>
        <taxon>Gemmatimonadia</taxon>
        <taxon>Gemmatimonadales</taxon>
        <taxon>Gemmatimonadaceae</taxon>
        <taxon>Gemmatirosa</taxon>
    </lineage>
</organism>
<evidence type="ECO:0000313" key="2">
    <source>
        <dbReference type="Proteomes" id="UP000019151"/>
    </source>
</evidence>
<dbReference type="KEGG" id="gba:J421_1660"/>